<feature type="region of interest" description="Disordered" evidence="2">
    <location>
        <begin position="1157"/>
        <end position="1277"/>
    </location>
</feature>
<feature type="region of interest" description="Disordered" evidence="2">
    <location>
        <begin position="3098"/>
        <end position="3131"/>
    </location>
</feature>
<accession>A0AAQ4E5T8</accession>
<feature type="compositionally biased region" description="Polar residues" evidence="2">
    <location>
        <begin position="3018"/>
        <end position="3033"/>
    </location>
</feature>
<organism evidence="3 4">
    <name type="scientific">Amblyomma americanum</name>
    <name type="common">Lone star tick</name>
    <dbReference type="NCBI Taxonomy" id="6943"/>
    <lineage>
        <taxon>Eukaryota</taxon>
        <taxon>Metazoa</taxon>
        <taxon>Ecdysozoa</taxon>
        <taxon>Arthropoda</taxon>
        <taxon>Chelicerata</taxon>
        <taxon>Arachnida</taxon>
        <taxon>Acari</taxon>
        <taxon>Parasitiformes</taxon>
        <taxon>Ixodida</taxon>
        <taxon>Ixodoidea</taxon>
        <taxon>Ixodidae</taxon>
        <taxon>Amblyomminae</taxon>
        <taxon>Amblyomma</taxon>
    </lineage>
</organism>
<feature type="compositionally biased region" description="Pro residues" evidence="2">
    <location>
        <begin position="2260"/>
        <end position="2271"/>
    </location>
</feature>
<evidence type="ECO:0000313" key="3">
    <source>
        <dbReference type="EMBL" id="KAK8770059.1"/>
    </source>
</evidence>
<feature type="compositionally biased region" description="Basic and acidic residues" evidence="2">
    <location>
        <begin position="533"/>
        <end position="545"/>
    </location>
</feature>
<feature type="compositionally biased region" description="Basic and acidic residues" evidence="2">
    <location>
        <begin position="1126"/>
        <end position="1136"/>
    </location>
</feature>
<feature type="compositionally biased region" description="Basic and acidic residues" evidence="2">
    <location>
        <begin position="1957"/>
        <end position="1983"/>
    </location>
</feature>
<feature type="region of interest" description="Disordered" evidence="2">
    <location>
        <begin position="1534"/>
        <end position="1638"/>
    </location>
</feature>
<feature type="region of interest" description="Disordered" evidence="2">
    <location>
        <begin position="435"/>
        <end position="514"/>
    </location>
</feature>
<feature type="non-terminal residue" evidence="3">
    <location>
        <position position="3863"/>
    </location>
</feature>
<feature type="compositionally biased region" description="Basic and acidic residues" evidence="2">
    <location>
        <begin position="792"/>
        <end position="802"/>
    </location>
</feature>
<feature type="compositionally biased region" description="Low complexity" evidence="2">
    <location>
        <begin position="2146"/>
        <end position="2158"/>
    </location>
</feature>
<feature type="compositionally biased region" description="Low complexity" evidence="2">
    <location>
        <begin position="876"/>
        <end position="888"/>
    </location>
</feature>
<feature type="region of interest" description="Disordered" evidence="2">
    <location>
        <begin position="530"/>
        <end position="743"/>
    </location>
</feature>
<feature type="region of interest" description="Disordered" evidence="2">
    <location>
        <begin position="2645"/>
        <end position="2673"/>
    </location>
</feature>
<feature type="region of interest" description="Disordered" evidence="2">
    <location>
        <begin position="3208"/>
        <end position="3234"/>
    </location>
</feature>
<feature type="compositionally biased region" description="Polar residues" evidence="2">
    <location>
        <begin position="1565"/>
        <end position="1582"/>
    </location>
</feature>
<feature type="region of interest" description="Disordered" evidence="2">
    <location>
        <begin position="2811"/>
        <end position="2831"/>
    </location>
</feature>
<feature type="region of interest" description="Disordered" evidence="2">
    <location>
        <begin position="3573"/>
        <end position="3636"/>
    </location>
</feature>
<feature type="region of interest" description="Disordered" evidence="2">
    <location>
        <begin position="900"/>
        <end position="920"/>
    </location>
</feature>
<evidence type="ECO:0000256" key="2">
    <source>
        <dbReference type="SAM" id="MobiDB-lite"/>
    </source>
</evidence>
<feature type="compositionally biased region" description="Basic and acidic residues" evidence="2">
    <location>
        <begin position="2394"/>
        <end position="2433"/>
    </location>
</feature>
<feature type="region of interest" description="Disordered" evidence="2">
    <location>
        <begin position="2934"/>
        <end position="2967"/>
    </location>
</feature>
<protein>
    <submittedName>
        <fullName evidence="3">Uncharacterized protein</fullName>
    </submittedName>
</protein>
<feature type="region of interest" description="Disordered" evidence="2">
    <location>
        <begin position="1112"/>
        <end position="1143"/>
    </location>
</feature>
<dbReference type="Proteomes" id="UP001321473">
    <property type="component" value="Unassembled WGS sequence"/>
</dbReference>
<feature type="region of interest" description="Disordered" evidence="2">
    <location>
        <begin position="1"/>
        <end position="114"/>
    </location>
</feature>
<feature type="compositionally biased region" description="Polar residues" evidence="2">
    <location>
        <begin position="7"/>
        <end position="18"/>
    </location>
</feature>
<feature type="compositionally biased region" description="Basic and acidic residues" evidence="2">
    <location>
        <begin position="631"/>
        <end position="642"/>
    </location>
</feature>
<feature type="compositionally biased region" description="Polar residues" evidence="2">
    <location>
        <begin position="3728"/>
        <end position="3748"/>
    </location>
</feature>
<feature type="compositionally biased region" description="Polar residues" evidence="2">
    <location>
        <begin position="2018"/>
        <end position="2031"/>
    </location>
</feature>
<feature type="compositionally biased region" description="Basic and acidic residues" evidence="2">
    <location>
        <begin position="2076"/>
        <end position="2111"/>
    </location>
</feature>
<feature type="compositionally biased region" description="Basic and acidic residues" evidence="2">
    <location>
        <begin position="1916"/>
        <end position="1930"/>
    </location>
</feature>
<gene>
    <name evidence="3" type="ORF">V5799_013476</name>
</gene>
<feature type="compositionally biased region" description="Basic and acidic residues" evidence="2">
    <location>
        <begin position="104"/>
        <end position="114"/>
    </location>
</feature>
<feature type="compositionally biased region" description="Basic and acidic residues" evidence="2">
    <location>
        <begin position="1234"/>
        <end position="1246"/>
    </location>
</feature>
<feature type="compositionally biased region" description="Polar residues" evidence="2">
    <location>
        <begin position="3594"/>
        <end position="3631"/>
    </location>
</feature>
<feature type="compositionally biased region" description="Polar residues" evidence="2">
    <location>
        <begin position="70"/>
        <end position="97"/>
    </location>
</feature>
<comment type="caution">
    <text evidence="3">The sequence shown here is derived from an EMBL/GenBank/DDBJ whole genome shotgun (WGS) entry which is preliminary data.</text>
</comment>
<feature type="compositionally biased region" description="Polar residues" evidence="2">
    <location>
        <begin position="41"/>
        <end position="50"/>
    </location>
</feature>
<feature type="region of interest" description="Disordered" evidence="2">
    <location>
        <begin position="1882"/>
        <end position="2031"/>
    </location>
</feature>
<feature type="compositionally biased region" description="Polar residues" evidence="2">
    <location>
        <begin position="185"/>
        <end position="201"/>
    </location>
</feature>
<feature type="compositionally biased region" description="Polar residues" evidence="2">
    <location>
        <begin position="3509"/>
        <end position="3530"/>
    </location>
</feature>
<feature type="compositionally biased region" description="Basic and acidic residues" evidence="2">
    <location>
        <begin position="900"/>
        <end position="917"/>
    </location>
</feature>
<feature type="region of interest" description="Disordered" evidence="2">
    <location>
        <begin position="1072"/>
        <end position="1097"/>
    </location>
</feature>
<feature type="region of interest" description="Disordered" evidence="2">
    <location>
        <begin position="3476"/>
        <end position="3548"/>
    </location>
</feature>
<feature type="compositionally biased region" description="Polar residues" evidence="2">
    <location>
        <begin position="1320"/>
        <end position="1346"/>
    </location>
</feature>
<feature type="compositionally biased region" description="Polar residues" evidence="2">
    <location>
        <begin position="725"/>
        <end position="737"/>
    </location>
</feature>
<feature type="compositionally biased region" description="Basic and acidic residues" evidence="2">
    <location>
        <begin position="703"/>
        <end position="724"/>
    </location>
</feature>
<feature type="region of interest" description="Disordered" evidence="2">
    <location>
        <begin position="185"/>
        <end position="218"/>
    </location>
</feature>
<feature type="compositionally biased region" description="Low complexity" evidence="2">
    <location>
        <begin position="2952"/>
        <end position="2966"/>
    </location>
</feature>
<feature type="compositionally biased region" description="Polar residues" evidence="2">
    <location>
        <begin position="864"/>
        <end position="875"/>
    </location>
</feature>
<feature type="region of interest" description="Disordered" evidence="2">
    <location>
        <begin position="355"/>
        <end position="391"/>
    </location>
</feature>
<feature type="region of interest" description="Disordered" evidence="2">
    <location>
        <begin position="2076"/>
        <end position="2343"/>
    </location>
</feature>
<evidence type="ECO:0000256" key="1">
    <source>
        <dbReference type="SAM" id="Coils"/>
    </source>
</evidence>
<feature type="compositionally biased region" description="Basic and acidic residues" evidence="2">
    <location>
        <begin position="2212"/>
        <end position="2227"/>
    </location>
</feature>
<feature type="region of interest" description="Disordered" evidence="2">
    <location>
        <begin position="317"/>
        <end position="337"/>
    </location>
</feature>
<feature type="compositionally biased region" description="Polar residues" evidence="2">
    <location>
        <begin position="2434"/>
        <end position="2445"/>
    </location>
</feature>
<feature type="compositionally biased region" description="Acidic residues" evidence="2">
    <location>
        <begin position="2312"/>
        <end position="2321"/>
    </location>
</feature>
<feature type="compositionally biased region" description="Polar residues" evidence="2">
    <location>
        <begin position="2363"/>
        <end position="2379"/>
    </location>
</feature>
<feature type="region of interest" description="Disordered" evidence="2">
    <location>
        <begin position="2358"/>
        <end position="2546"/>
    </location>
</feature>
<feature type="region of interest" description="Disordered" evidence="2">
    <location>
        <begin position="1460"/>
        <end position="1506"/>
    </location>
</feature>
<proteinExistence type="predicted"/>
<feature type="compositionally biased region" description="Polar residues" evidence="2">
    <location>
        <begin position="1931"/>
        <end position="1941"/>
    </location>
</feature>
<feature type="compositionally biased region" description="Basic and acidic residues" evidence="2">
    <location>
        <begin position="355"/>
        <end position="365"/>
    </location>
</feature>
<feature type="region of interest" description="Disordered" evidence="2">
    <location>
        <begin position="788"/>
        <end position="888"/>
    </location>
</feature>
<feature type="compositionally biased region" description="Polar residues" evidence="2">
    <location>
        <begin position="3573"/>
        <end position="3582"/>
    </location>
</feature>
<feature type="coiled-coil region" evidence="1">
    <location>
        <begin position="1754"/>
        <end position="1781"/>
    </location>
</feature>
<feature type="region of interest" description="Disordered" evidence="2">
    <location>
        <begin position="1317"/>
        <end position="1366"/>
    </location>
</feature>
<feature type="region of interest" description="Disordered" evidence="2">
    <location>
        <begin position="2759"/>
        <end position="2794"/>
    </location>
</feature>
<feature type="compositionally biased region" description="Basic and acidic residues" evidence="2">
    <location>
        <begin position="582"/>
        <end position="591"/>
    </location>
</feature>
<evidence type="ECO:0000313" key="4">
    <source>
        <dbReference type="Proteomes" id="UP001321473"/>
    </source>
</evidence>
<keyword evidence="4" id="KW-1185">Reference proteome</keyword>
<dbReference type="EMBL" id="JARKHS020021715">
    <property type="protein sequence ID" value="KAK8770059.1"/>
    <property type="molecule type" value="Genomic_DNA"/>
</dbReference>
<feature type="compositionally biased region" description="Basic and acidic residues" evidence="2">
    <location>
        <begin position="2243"/>
        <end position="2257"/>
    </location>
</feature>
<feature type="compositionally biased region" description="Polar residues" evidence="2">
    <location>
        <begin position="3537"/>
        <end position="3547"/>
    </location>
</feature>
<feature type="compositionally biased region" description="Polar residues" evidence="2">
    <location>
        <begin position="1072"/>
        <end position="1084"/>
    </location>
</feature>
<feature type="compositionally biased region" description="Polar residues" evidence="2">
    <location>
        <begin position="1460"/>
        <end position="1477"/>
    </location>
</feature>
<name>A0AAQ4E5T8_AMBAM</name>
<feature type="compositionally biased region" description="Polar residues" evidence="2">
    <location>
        <begin position="462"/>
        <end position="478"/>
    </location>
</feature>
<feature type="compositionally biased region" description="Low complexity" evidence="2">
    <location>
        <begin position="852"/>
        <end position="863"/>
    </location>
</feature>
<feature type="region of interest" description="Disordered" evidence="2">
    <location>
        <begin position="3728"/>
        <end position="3757"/>
    </location>
</feature>
<feature type="compositionally biased region" description="Basic and acidic residues" evidence="2">
    <location>
        <begin position="202"/>
        <end position="214"/>
    </location>
</feature>
<feature type="compositionally biased region" description="Basic residues" evidence="2">
    <location>
        <begin position="1619"/>
        <end position="1632"/>
    </location>
</feature>
<feature type="compositionally biased region" description="Basic and acidic residues" evidence="2">
    <location>
        <begin position="2811"/>
        <end position="2824"/>
    </location>
</feature>
<feature type="compositionally biased region" description="Basic and acidic residues" evidence="2">
    <location>
        <begin position="1583"/>
        <end position="1609"/>
    </location>
</feature>
<sequence length="3863" mass="410151">MMPHSVDPTSGTYTTSDRSLADKPTYRPGGAFLVLKEPIKSNGSANTLGASQGDDRDHMSTSFMGPAFHGSSSSFLHGQSGGSAQNIASGLGESSGSFIEEETQERRVVESRTEEIRTVRRIRRTKSRNQGPTTQAPMAIEETVWLRTESGQRSASSTRTAGPPAQAICAAPVTDQESVFSKTMMSGPSRTVSESQSTLRQTAEEHTETEHVSERALSTSYASSQFSFGEVASADQMRLIEGATPAPEDASSVASARPSTVSVGEIGAFSDRADSAAAKALSSTSSMYSLPAEEHDLNAIAPWKPAAIDLSMRKESCGFQSKASDDKEGSEKSFPAVSAESIEVSDYKTIYGKSQSEERQVKDELGTIDETPTAVSTHEESVQPAEVSDQDEGLLCATHAAQEARRKSSSGLRGEIPTLAVPGATDTQVIEYEAGLVSPSGTNAESRTVAEPDSGTGRSVIAETTSRVDTLSDAQVSRTAEDMLLQPAAHAASSEVTLEKTPTEQSSTLPIQPKYIAVLETKTVEETLSFEQRTLRSSEAEKAEKSQASGEIASDFILQPAETMKTGSEKEIGTSAGSSLVQEDRGAERPEAGVSQGDGSGTTPSVPEAEKQRSTEETTAEPGYKLAFLPVKREEAEQKSDGATESEEVPYLEVESPASSDSGAHETANVPLPDASDKGDEGDGQGEGGRDEVLEKTVAPETISERSNRSEGERSSKDVSKESLKQQQSTDAPVTSETKQESALIEYKDKTAASSLDSAILEASKRPSPSGSLTGVFAGLFESDATGTASYEKTEFGTEKKLLSQTKTDFGDEASDIKPDAQVTASSYEQSEAVRPQKPGTEPTKKPKRSSDSGSGKVPSSESLTLQAKTEPQETSVSSVGGVPGRVPSSEAIVAVEEVASKGDLVERKSSREKVAPEKSAILPREGDLLAEETLKGALTEVSGPQSMVAAQESSTGVPTKMAVETTPQVLLAADKSEESTESVRERERSGSCWQCQVETAQLDAQRTLLSHRASLSLEIDKQAKAFHATERQVVPTDESYIAPDRMIIASPEGELVDVAGHLVEVSRKASNVSLGSTKSAPRQDQSETKAESEVSAVQVVDVDTHVVEATRRASNVSVGSAKSAPKRDQIEEKAGTETSPLQVVDVDAHVVEVTRKESDISVRSAKSAPERDQGEITAETEAGPLQVADDSHVVETARKESDISVRSAKSAPERDQGETTAETKAGALQVADVDSHVVEAARKGSDTSVGSVKPASERDQIEEKAETKVLPEEPPIKALGDILETYSPAPEPVLDEPASKPVEVFTYPEWVSRRLGEGKSSSVFSSDAEMQSGSSIVPTIGSNGFSPPPRDVHSDSGESISTAYGHTASQGAGSIIVSETTYTAEGTAATGTPAPSAVSMGSLSGTAGTSACLPTATVTIEMSSAEGPYKAASSVVSSSDALEKSTFMSAAQIVPKTTDNVASDSSLAQGGATESISSHRTDTLPVVPVQGADVPPQEKAKGSKPRYVLHKTRIFATTPTQSVELVEETVTQASEQTDDATASKDHSVEPKPSAGVTTKVVEITAQSSSELPEKLATTSQPPEKKAQLKKESSKMGGDEEESSLKESDTQTPPLKDRGTKRKLTRSHRRAASKPPLLQRTRIYAEGLSHSVELISEKSYIKDIDNAANTSFLRINTPGQESAGRLSFLSKLPALKDVLDISSVSEEDDNAINATPKLDVPRKMEKISKKISELNFKRALLQEASGTEKNPKRFDKMKKMLEALNRTESALQRNLSTLAHKNASFAIFGTRSEEVFSATNRDDTIRESEPIQNWLSSDVFRDKMDTLPTTVNTLKSGNVYEDTVTSSHETLRVRTTALGHGQFQQQIDVAPEKKSLKYHLTGPLGDRAKFQGTADAPTGSGTTEIQKVGEASSDSEASRAIKDVPERKTVSEPNFSISKQPNLDIETDSAGSGAAGHGHEPSQKAGKETAIKEETSFTDKETFRMPNDPEASSERSSTHIKVTDSVASSEGPKEKTVVTENNARSQSSFPGITNCMTSMPVQTPWTSLSQVLSQHPLKVVKRRVVLETVTKTVTEKKESVKSVTDKNTGVEHKDSHLESTTKEEVQSKREEETIESYDSAATVVPQGAVSNPVITPMVEEKQGTNVSSPVLVSSPKSVDASTPKESVASQSAPDIKGVKEQTCQTPEKLKRAKQPVAIRVHDETLADDEEIESRKGDHTPSDHEPKSILKPLNRPAAPPTQEAQDKKHKLEFQEAERPANAPPPLVQPPAPAKKEEDDAEEEEMLPPPSRFKFNRKDSIAVTKLRMLKQTEDLTEDEDDEKGSESFLASSAAADDKSGTLHPMFKPPVVINIEEPQPADTADMASTGNEEGQTSQNVIATQPFFEVTTSQAKEGSTKDITECGKRNPVETPSEAKIRLPTDSRDAATDEKKGVTESTFTNTNSYRATALEVTESSLSGSKKAVPKAKASFTDIPSDQKEFGQAEANLDGNQTQNRSAGKGEPSGSAAHNENKETVKTESNAPSSRPMELLPASSDGSQAKNPTPVTNGKAIMEACVNKSVKEVKNVENSVVTSETEEVFYFPKEKVTKKHISETRVLTEKRSYTEILIEPNISASSLMPAIPEEIDLQPVRAALSGEMFTRSLDSGTGAAVKDRVPASQAKESVSTEGRETEGFRAAASVGETHSKEKAPVDIQSGLAFQGHVALKDSNSHVTWKSSMQTSMDFTPYEAERLLSTQSTGIQEKTKPAVLVGDHTAVEIPSSDFDTCKPLSDGTPEKPSFSRSGTKDDDALSGPTELLSTAMDDMAVSGLETTRDIDSSTRRPHDSSNVPVRQELKETITASSSDLASQAKELTIDGSFAPSGTEFEKPWRTIESEKGSAQVDEDAFKSYGQIAVPEVITSAVLDVQSAEAVLMQADRAAHEESSGLHELKLAEGTPQAVRGDQPLSESASQSLLTMPTSTSDTPTSAQPFEIAMGEESRKVQVMAAESALVDAVKDIASTTKASCLPLDTAGHKSDATEPTSAPRQTDVQSLSEAGKTPAIGTHDSMVVASDGGSQNALASVISSGTMTTYESAADLLVERKDSLAVEVIYDSDKKPALVSGGFHAEPSRTEPSETTKQTSITEKEQQLDKRSLPELKPEYEEGQTMGHSVARALSLDRLDASYGIPAHTTGYVSETIPAVCPGTAQEEDSSERYFSSSSRESAALFIGQEKKGGTKSSEISDKVNVPESEEKTKVMEAETIETSLVPFSGSKVPPLTESASAAAKEVVAETSSVKPESYTAEPTFRDTTSTDYGATASATTQAHKTVHAADGRVPSTATAESAHPSSAVTSVSVIDGQIVRTGSFQDVSEGALLFEGTAKSSPGVTTTTEESLTNETTYKRRSDVIPVEETAVSKELVSSESAITRKAEERSEERRVVEITSASSLTLRPVSLVGQESTDVHELKSTAEFVLSSASSQVTPTTESVTTVGHFATAASRESPATSTAASGAAQQSTAGHSKDGHDWPTSLPTESTAKITVTESTLASSKTPVAISEASPTLSTNSYALSKDGNADRMLVARQISWITEATSPTDKTVSTSTDARPEMVEKDAVSTESAGISDTKAETSSSLRLQTASTARSSEKIISTHQSKPMAHVPEHTISGQLVCKRLSTTPAELVPRAGGEGLPEKTANMQMVAVPEAQNSSTAIVCAKDRRTIEEVSARLIAKEPDVSSVPAVRANAPASDFAQRSSSGVGLSTSGISSNMPDESSLLKPNESTGLSADNIRFTPVNLPELAAAPIASLEFRPKTVELSESATQLSGSTAGTTSGDVSNISAMLTDLTSVPPLPGTTKSTAVSKTTAMVEVSDWGMVSRPSGPTSVIP</sequence>
<feature type="compositionally biased region" description="Polar residues" evidence="2">
    <location>
        <begin position="2159"/>
        <end position="2172"/>
    </location>
</feature>
<feature type="region of interest" description="Disordered" evidence="2">
    <location>
        <begin position="3007"/>
        <end position="3041"/>
    </location>
</feature>
<feature type="region of interest" description="Disordered" evidence="2">
    <location>
        <begin position="401"/>
        <end position="420"/>
    </location>
</feature>
<feature type="compositionally biased region" description="Basic and acidic residues" evidence="2">
    <location>
        <begin position="1256"/>
        <end position="1276"/>
    </location>
</feature>
<feature type="compositionally biased region" description="Low complexity" evidence="2">
    <location>
        <begin position="3483"/>
        <end position="3498"/>
    </location>
</feature>
<feature type="compositionally biased region" description="Polar residues" evidence="2">
    <location>
        <begin position="2534"/>
        <end position="2546"/>
    </location>
</feature>
<feature type="compositionally biased region" description="Basic and acidic residues" evidence="2">
    <location>
        <begin position="3583"/>
        <end position="3593"/>
    </location>
</feature>
<feature type="compositionally biased region" description="Basic and acidic residues" evidence="2">
    <location>
        <begin position="1190"/>
        <end position="1204"/>
    </location>
</feature>
<reference evidence="3 4" key="1">
    <citation type="journal article" date="2023" name="Arcadia Sci">
        <title>De novo assembly of a long-read Amblyomma americanum tick genome.</title>
        <authorList>
            <person name="Chou S."/>
            <person name="Poskanzer K.E."/>
            <person name="Rollins M."/>
            <person name="Thuy-Boun P.S."/>
        </authorList>
    </citation>
    <scope>NUCLEOTIDE SEQUENCE [LARGE SCALE GENOMIC DNA]</scope>
    <source>
        <strain evidence="3">F_SG_1</strain>
        <tissue evidence="3">Salivary glands</tissue>
    </source>
</reference>
<keyword evidence="1" id="KW-0175">Coiled coil</keyword>